<dbReference type="Pfam" id="PF08448">
    <property type="entry name" value="PAS_4"/>
    <property type="match status" value="1"/>
</dbReference>
<evidence type="ECO:0000313" key="4">
    <source>
        <dbReference type="Proteomes" id="UP000509241"/>
    </source>
</evidence>
<name>A0A7D5K4F1_9EURY</name>
<dbReference type="InterPro" id="IPR000700">
    <property type="entry name" value="PAS-assoc_C"/>
</dbReference>
<feature type="domain" description="PAS" evidence="1">
    <location>
        <begin position="33"/>
        <end position="103"/>
    </location>
</feature>
<reference evidence="3 4" key="1">
    <citation type="submission" date="2020-07" db="EMBL/GenBank/DDBJ databases">
        <authorList>
            <person name="Cui H."/>
        </authorList>
    </citation>
    <scope>NUCLEOTIDE SEQUENCE [LARGE SCALE GENOMIC DNA]</scope>
    <source>
        <strain evidence="3 4">YPL8</strain>
    </source>
</reference>
<dbReference type="InterPro" id="IPR035965">
    <property type="entry name" value="PAS-like_dom_sf"/>
</dbReference>
<evidence type="ECO:0000313" key="3">
    <source>
        <dbReference type="EMBL" id="QLG47503.1"/>
    </source>
</evidence>
<dbReference type="Gene3D" id="3.30.450.20">
    <property type="entry name" value="PAS domain"/>
    <property type="match status" value="2"/>
</dbReference>
<dbReference type="PANTHER" id="PTHR44757:SF2">
    <property type="entry name" value="BIOFILM ARCHITECTURE MAINTENANCE PROTEIN MBAA"/>
    <property type="match status" value="1"/>
</dbReference>
<dbReference type="InterPro" id="IPR013656">
    <property type="entry name" value="PAS_4"/>
</dbReference>
<evidence type="ECO:0000259" key="1">
    <source>
        <dbReference type="PROSITE" id="PS50112"/>
    </source>
</evidence>
<dbReference type="InterPro" id="IPR000014">
    <property type="entry name" value="PAS"/>
</dbReference>
<dbReference type="Pfam" id="PF13188">
    <property type="entry name" value="PAS_8"/>
    <property type="match status" value="1"/>
</dbReference>
<protein>
    <submittedName>
        <fullName evidence="3">PAS domain S-box protein</fullName>
    </submittedName>
</protein>
<dbReference type="InterPro" id="IPR052155">
    <property type="entry name" value="Biofilm_reg_signaling"/>
</dbReference>
<feature type="domain" description="PAC" evidence="2">
    <location>
        <begin position="105"/>
        <end position="156"/>
    </location>
</feature>
<dbReference type="PANTHER" id="PTHR44757">
    <property type="entry name" value="DIGUANYLATE CYCLASE DGCP"/>
    <property type="match status" value="1"/>
</dbReference>
<feature type="domain" description="PAS" evidence="1">
    <location>
        <begin position="153"/>
        <end position="195"/>
    </location>
</feature>
<dbReference type="PROSITE" id="PS50112">
    <property type="entry name" value="PAS"/>
    <property type="match status" value="2"/>
</dbReference>
<dbReference type="EMBL" id="CP058601">
    <property type="protein sequence ID" value="QLG47503.1"/>
    <property type="molecule type" value="Genomic_DNA"/>
</dbReference>
<organism evidence="3 4">
    <name type="scientific">Natrinema halophilum</name>
    <dbReference type="NCBI Taxonomy" id="1699371"/>
    <lineage>
        <taxon>Archaea</taxon>
        <taxon>Methanobacteriati</taxon>
        <taxon>Methanobacteriota</taxon>
        <taxon>Stenosarchaea group</taxon>
        <taxon>Halobacteria</taxon>
        <taxon>Halobacteriales</taxon>
        <taxon>Natrialbaceae</taxon>
        <taxon>Natrinema</taxon>
    </lineage>
</organism>
<gene>
    <name evidence="3" type="ORF">HYG82_00890</name>
</gene>
<dbReference type="PROSITE" id="PS50113">
    <property type="entry name" value="PAC"/>
    <property type="match status" value="1"/>
</dbReference>
<dbReference type="CDD" id="cd00130">
    <property type="entry name" value="PAS"/>
    <property type="match status" value="2"/>
</dbReference>
<dbReference type="NCBIfam" id="TIGR00229">
    <property type="entry name" value="sensory_box"/>
    <property type="match status" value="2"/>
</dbReference>
<dbReference type="SUPFAM" id="SSF55785">
    <property type="entry name" value="PYP-like sensor domain (PAS domain)"/>
    <property type="match status" value="2"/>
</dbReference>
<accession>A0A7D5K4F1</accession>
<dbReference type="Proteomes" id="UP000509241">
    <property type="component" value="Chromosome"/>
</dbReference>
<evidence type="ECO:0000259" key="2">
    <source>
        <dbReference type="PROSITE" id="PS50113"/>
    </source>
</evidence>
<dbReference type="OrthoDB" id="157138at2157"/>
<sequence>MPALQAWAWGSTTGNARTRTYELETRNQQLERYREYTDDVLTAIHDVFYVLETDGTLHCWNDSLCEVTGYEDSEITSMPVLEFFDESDHDRVADAIEEGFETGNAQVEAELLTKDGASIPYEFVASTLVGPDGETVLAGIGREVTERKRRERELTRFETIVKTSPIGIMIADSDGELQFANDRAEEIYGLSKEQINNLRFDDSDWNQVSIDGEPLLDDEKPISQILESG</sequence>
<dbReference type="SMART" id="SM00091">
    <property type="entry name" value="PAS"/>
    <property type="match status" value="2"/>
</dbReference>
<dbReference type="AlphaFoldDB" id="A0A7D5K4F1"/>
<keyword evidence="4" id="KW-1185">Reference proteome</keyword>
<proteinExistence type="predicted"/>